<dbReference type="RefSeq" id="WP_054405830.1">
    <property type="nucleotide sequence ID" value="NZ_FOYA01000013.1"/>
</dbReference>
<gene>
    <name evidence="1" type="ORF">AM493_01070</name>
</gene>
<reference evidence="1 2" key="1">
    <citation type="submission" date="2015-08" db="EMBL/GenBank/DDBJ databases">
        <title>Whole genome sequence of Flavobacterium akiainvivens IK-1T, from decaying Wikstroemia oahuensis, an endemic Hawaiian shrub.</title>
        <authorList>
            <person name="Wan X."/>
            <person name="Hou S."/>
            <person name="Saito J."/>
            <person name="Donachie S."/>
        </authorList>
    </citation>
    <scope>NUCLEOTIDE SEQUENCE [LARGE SCALE GENOMIC DNA]</scope>
    <source>
        <strain evidence="1 2">IK-1</strain>
    </source>
</reference>
<dbReference type="OrthoDB" id="717548at2"/>
<proteinExistence type="predicted"/>
<dbReference type="Proteomes" id="UP000037755">
    <property type="component" value="Unassembled WGS sequence"/>
</dbReference>
<dbReference type="STRING" id="1202724.AM493_01070"/>
<sequence length="1932" mass="214497">MPYLNRYNKTEQTSFQESKVIGNARYAVGAVGNDGLVTKLAADGSIIWERHIKISNTTNLVFNQVSATDTDDIIVLGTSDTTRYSLTRLKATGDVVWTQLYSVAGSTTVPRFFIRMTTGRYFLVFQQSNSIAIAAIDDSTGAILNQRRIDFSVNGIFTALEGVATNGSRLMLYGTQVFIELDASFNLINRVKVSSRPGTNFRKVEYDGNNAIIYGFSDTYYIARFAIPTNPVNVNIPCKLLTGIGDFTNNGTNIYLHTHISGIHRVYKLTPSNLAATYTKRFDTTANLFLESATGTDIYLRGSGADSFLGRVDTNLTSCKTVNEATAQLTDKALTFYSDFNATITNAALITPSNATAQYGPLNSVIEQLCPFGVSVSGNIKIQSPHLYLQAAGSPGTDSTKGVHLRWLFKNALANHLPKANYAVAGVNFNKANDYVKVYRTPYIENKVILGFSSAPGVVNDSAAYWIYAVGTKMFYIRFINISFYAQVRATINPTANAQGFVNSYSQLGGIIEIENQNELAFAVTPRFNSAPSSNIKIELLSVEENTVSAPKYATLRKTYAYTAVHGVKRFSENIRSVRLRCAGTYPIQLEFEYYSNFIATANAATAWSPLGDFALTLDDDAAFLRLEPQYDTVNGKWLRYNDSAYVNAENYKTRWNTAAEIEERIKPCVQAFITLTNNANNPEAIEVFDYPSVEGVEPDTEEASTFEISNLFVLQAASMDFHIARMLGLGTLDTVQNVYTGQYVYMAEYVTIANLQDGQPTAEVKHLYCSLPTALTDQRLPIPVELKVPVPGIFNDNYNEGPSSLTDAGGYSPDGKTRFITLFNKPLPDEAQNASFFYKEDEFVSSDFTIPVYGGIEYKRTADALWRKPELPFSLTYLNIDNTVTDPFQKSETRSILLPDDGYPLFIHREKQGGWHTYGSYGVNWFSRAASSSVTHNIETIIIPANELQPPTNVNAVLVQEELPLLLTSAVEQDMLGDITGTDKTLARVSFDYNHAQELIVYKQKIGNELVSGYAEFPDNEEPFADELELFFRNTVPHPVSGKISVVQNDADPLLAVLTTAPYVLTSTATNENDIANTSQSVTPQIPAGKEGNYIGAVLQADGNEYIIQAVNNTGTYPQFTVFKRALDGTLVNESTTVVPEGLQSPETGSLFLVVENMQNPLSWNNSINTNPLQLRVAINHTTVHRETIVVANVEGVLETYLHKFRGIYRDAVITKVIEQVEEYLPGQQAPVLVNKHNGLYEITFTGYTLPQHTQFAEEDDSVEFAKGVVRIHTFGNATAPRKELQVVRAVNIGVTGAALKIYASDPTFPATSAELATYDGKLMADAATTVNQKVNYYPGYKVYLYANATHGFTETNLLPGEDQDVKYSVFGLRSHDFALNYFSPLSVPALMYAKKIQLPQQPQLPSGGLYATRPDFFGKATYTFTTKFMQKPYSVQFGRASDIQIITTLYDSVTPAFGMPSTVRYIMDDIFKNGSEPFYVDRWMNLLGFTYSNGNFNTYEGVALPMPNSQRFIEAINDFIDGHNNYYPSEPDVQDITTITALNQVIIPQTPLHGQLTVTDFIKQAVWNCFVPLTEIPVIYQHIKDNNYTPQPKKQVVRDRNGNLLSPSHPDFDMAPMMKVASASEYRIQFTDFGLDGASSARYFYAAKEINLQMRTSIYSPILGPISMVNSSAPPSPDIVKVLSVLENRQLGTLPAIQFTINAYPQAQGIVKINVYRTLQKADALSVRTMPLVKEIEIDGDMADARVWTIYDDFDDLPFVPFGDTLYYRLTVSREIKYTTPSGSLVTDYAPSSTSELMVTNVVNNAMPESPVLSYYSEPENNGQLNSVILSWEATVYNGKYHVYKMNTQGNWVKLQEVVSNAEILYLPVGNLTIEDANGSQIYHHYKVLAENYSGMISTNENMLTIYQADTWQGIGGIGDMIIEGTFIVR</sequence>
<name>A0A0M9VGS0_9FLAO</name>
<dbReference type="PATRIC" id="fig|1202724.3.peg.213"/>
<protein>
    <submittedName>
        <fullName evidence="1">Uncharacterized protein</fullName>
    </submittedName>
</protein>
<evidence type="ECO:0000313" key="2">
    <source>
        <dbReference type="Proteomes" id="UP000037755"/>
    </source>
</evidence>
<accession>A0A0M9VGS0</accession>
<keyword evidence="2" id="KW-1185">Reference proteome</keyword>
<evidence type="ECO:0000313" key="1">
    <source>
        <dbReference type="EMBL" id="KOS04790.1"/>
    </source>
</evidence>
<dbReference type="EMBL" id="LIYD01000005">
    <property type="protein sequence ID" value="KOS04790.1"/>
    <property type="molecule type" value="Genomic_DNA"/>
</dbReference>
<organism evidence="1 2">
    <name type="scientific">Flavobacterium akiainvivens</name>
    <dbReference type="NCBI Taxonomy" id="1202724"/>
    <lineage>
        <taxon>Bacteria</taxon>
        <taxon>Pseudomonadati</taxon>
        <taxon>Bacteroidota</taxon>
        <taxon>Flavobacteriia</taxon>
        <taxon>Flavobacteriales</taxon>
        <taxon>Flavobacteriaceae</taxon>
        <taxon>Flavobacterium</taxon>
    </lineage>
</organism>
<comment type="caution">
    <text evidence="1">The sequence shown here is derived from an EMBL/GenBank/DDBJ whole genome shotgun (WGS) entry which is preliminary data.</text>
</comment>